<dbReference type="eggNOG" id="KOG2251">
    <property type="taxonomic scope" value="Eukaryota"/>
</dbReference>
<dbReference type="InterPro" id="IPR001356">
    <property type="entry name" value="HD"/>
</dbReference>
<dbReference type="Gene3D" id="1.10.10.60">
    <property type="entry name" value="Homeodomain-like"/>
    <property type="match status" value="1"/>
</dbReference>
<comment type="subcellular location">
    <subcellularLocation>
        <location evidence="1 2">Nucleus</location>
    </subcellularLocation>
</comment>
<dbReference type="SMART" id="SM00389">
    <property type="entry name" value="HOX"/>
    <property type="match status" value="1"/>
</dbReference>
<feature type="domain" description="Homeobox" evidence="4">
    <location>
        <begin position="49"/>
        <end position="109"/>
    </location>
</feature>
<evidence type="ECO:0000313" key="5">
    <source>
        <dbReference type="EMBL" id="EFI96035.1"/>
    </source>
</evidence>
<dbReference type="RefSeq" id="XP_003030938.1">
    <property type="nucleotide sequence ID" value="XM_003030892.1"/>
</dbReference>
<dbReference type="Pfam" id="PF00046">
    <property type="entry name" value="Homeodomain"/>
    <property type="match status" value="1"/>
</dbReference>
<protein>
    <recommendedName>
        <fullName evidence="4">Homeobox domain-containing protein</fullName>
    </recommendedName>
</protein>
<dbReference type="GO" id="GO:0005634">
    <property type="term" value="C:nucleus"/>
    <property type="evidence" value="ECO:0007669"/>
    <property type="project" value="UniProtKB-SubCell"/>
</dbReference>
<dbReference type="GO" id="GO:1990837">
    <property type="term" value="F:sequence-specific double-stranded DNA binding"/>
    <property type="evidence" value="ECO:0007669"/>
    <property type="project" value="TreeGrafter"/>
</dbReference>
<dbReference type="EMBL" id="GL377307">
    <property type="protein sequence ID" value="EFI96035.1"/>
    <property type="molecule type" value="Genomic_DNA"/>
</dbReference>
<sequence length="423" mass="45611">MSRQPRGNASEGGQDSSDSQAEMADTELDPERSQPSGASQSSPDVPVQPKKKRTRTLTTPHQSAVLHALLAQSRFPTTAMREEVGRSIGLSARKVQIWFQNQRQKARRPKKQQQQQEQQAAAGASGSGSRDQPPGFEPFSQLHEPYAHQYQREPYASGGVQGFDPLRERPRYAPYPGEAQAGPSSSSPLESPVQRLSGPGMPGRIPTIDARGYPSPVRGAEQWSPVSPTTSAWSVGSRRSRRHAPYPDTGFHRTPSPEMSRLSQRTRLPSPPSDYAARTLPPLPPLTMPSSRPGAPSSSSPTGPILAPLSPYAPPPSEPVFTYHAPPGSGGSPIELPPPFALQPQPQWDNSAFRSPTRADFLMPTPARPPPGGALTSRRSTVGSSTATPRPRSPPTNPGRYDPVRGLFLPYRSSTPDDGHGPL</sequence>
<feature type="compositionally biased region" description="Polar residues" evidence="3">
    <location>
        <begin position="33"/>
        <end position="43"/>
    </location>
</feature>
<evidence type="ECO:0000313" key="6">
    <source>
        <dbReference type="Proteomes" id="UP000007431"/>
    </source>
</evidence>
<name>D8Q7J6_SCHCM</name>
<dbReference type="InterPro" id="IPR052631">
    <property type="entry name" value="Paired_homeobox_Bicoid"/>
</dbReference>
<keyword evidence="6" id="KW-1185">Reference proteome</keyword>
<dbReference type="VEuPathDB" id="FungiDB:SCHCODRAFT_02702236"/>
<dbReference type="InterPro" id="IPR009057">
    <property type="entry name" value="Homeodomain-like_sf"/>
</dbReference>
<feature type="compositionally biased region" description="Polar residues" evidence="3">
    <location>
        <begin position="1"/>
        <end position="20"/>
    </location>
</feature>
<dbReference type="SUPFAM" id="SSF46689">
    <property type="entry name" value="Homeodomain-like"/>
    <property type="match status" value="1"/>
</dbReference>
<dbReference type="OMA" id="SIQQNTH"/>
<feature type="compositionally biased region" description="Polar residues" evidence="3">
    <location>
        <begin position="224"/>
        <end position="234"/>
    </location>
</feature>
<feature type="region of interest" description="Disordered" evidence="3">
    <location>
        <begin position="101"/>
        <end position="423"/>
    </location>
</feature>
<organism evidence="6">
    <name type="scientific">Schizophyllum commune (strain H4-8 / FGSC 9210)</name>
    <name type="common">Split gill fungus</name>
    <dbReference type="NCBI Taxonomy" id="578458"/>
    <lineage>
        <taxon>Eukaryota</taxon>
        <taxon>Fungi</taxon>
        <taxon>Dikarya</taxon>
        <taxon>Basidiomycota</taxon>
        <taxon>Agaricomycotina</taxon>
        <taxon>Agaricomycetes</taxon>
        <taxon>Agaricomycetidae</taxon>
        <taxon>Agaricales</taxon>
        <taxon>Schizophyllaceae</taxon>
        <taxon>Schizophyllum</taxon>
    </lineage>
</organism>
<feature type="compositionally biased region" description="Low complexity" evidence="3">
    <location>
        <begin position="288"/>
        <end position="310"/>
    </location>
</feature>
<dbReference type="PROSITE" id="PS50071">
    <property type="entry name" value="HOMEOBOX_2"/>
    <property type="match status" value="1"/>
</dbReference>
<evidence type="ECO:0000259" key="4">
    <source>
        <dbReference type="PROSITE" id="PS50071"/>
    </source>
</evidence>
<dbReference type="KEGG" id="scm:SCHCO_02702236"/>
<dbReference type="Proteomes" id="UP000007431">
    <property type="component" value="Unassembled WGS sequence"/>
</dbReference>
<dbReference type="STRING" id="578458.D8Q7J6"/>
<dbReference type="GeneID" id="9587462"/>
<gene>
    <name evidence="5" type="ORF">SCHCODRAFT_235408</name>
</gene>
<dbReference type="GO" id="GO:0000981">
    <property type="term" value="F:DNA-binding transcription factor activity, RNA polymerase II-specific"/>
    <property type="evidence" value="ECO:0007669"/>
    <property type="project" value="TreeGrafter"/>
</dbReference>
<accession>D8Q7J6</accession>
<keyword evidence="1 2" id="KW-0238">DNA-binding</keyword>
<evidence type="ECO:0000256" key="2">
    <source>
        <dbReference type="RuleBase" id="RU000682"/>
    </source>
</evidence>
<dbReference type="OrthoDB" id="6159439at2759"/>
<dbReference type="AlphaFoldDB" id="D8Q7J6"/>
<dbReference type="PANTHER" id="PTHR46255:SF3">
    <property type="entry name" value="HOMEOBOX DOMAIN-CONTAINING PROTEIN"/>
    <property type="match status" value="1"/>
</dbReference>
<feature type="compositionally biased region" description="Low complexity" evidence="3">
    <location>
        <begin position="112"/>
        <end position="129"/>
    </location>
</feature>
<dbReference type="InParanoid" id="D8Q7J6"/>
<dbReference type="CDD" id="cd00086">
    <property type="entry name" value="homeodomain"/>
    <property type="match status" value="1"/>
</dbReference>
<evidence type="ECO:0000256" key="3">
    <source>
        <dbReference type="SAM" id="MobiDB-lite"/>
    </source>
</evidence>
<dbReference type="PANTHER" id="PTHR46255">
    <property type="entry name" value="SHORT STATURE HOMEOBOX"/>
    <property type="match status" value="1"/>
</dbReference>
<keyword evidence="1 2" id="KW-0371">Homeobox</keyword>
<feature type="DNA-binding region" description="Homeobox" evidence="1">
    <location>
        <begin position="51"/>
        <end position="110"/>
    </location>
</feature>
<keyword evidence="1 2" id="KW-0539">Nucleus</keyword>
<proteinExistence type="predicted"/>
<reference evidence="5 6" key="1">
    <citation type="journal article" date="2010" name="Nat. Biotechnol.">
        <title>Genome sequence of the model mushroom Schizophyllum commune.</title>
        <authorList>
            <person name="Ohm R.A."/>
            <person name="de Jong J.F."/>
            <person name="Lugones L.G."/>
            <person name="Aerts A."/>
            <person name="Kothe E."/>
            <person name="Stajich J.E."/>
            <person name="de Vries R.P."/>
            <person name="Record E."/>
            <person name="Levasseur A."/>
            <person name="Baker S.E."/>
            <person name="Bartholomew K.A."/>
            <person name="Coutinho P.M."/>
            <person name="Erdmann S."/>
            <person name="Fowler T.J."/>
            <person name="Gathman A.C."/>
            <person name="Lombard V."/>
            <person name="Henrissat B."/>
            <person name="Knabe N."/>
            <person name="Kuees U."/>
            <person name="Lilly W.W."/>
            <person name="Lindquist E."/>
            <person name="Lucas S."/>
            <person name="Magnuson J.K."/>
            <person name="Piumi F."/>
            <person name="Raudaskoski M."/>
            <person name="Salamov A."/>
            <person name="Schmutz J."/>
            <person name="Schwarze F.W.M.R."/>
            <person name="vanKuyk P.A."/>
            <person name="Horton J.S."/>
            <person name="Grigoriev I.V."/>
            <person name="Woesten H.A.B."/>
        </authorList>
    </citation>
    <scope>NUCLEOTIDE SEQUENCE [LARGE SCALE GENOMIC DNA]</scope>
    <source>
        <strain evidence="6">H4-8 / FGSC 9210</strain>
    </source>
</reference>
<feature type="region of interest" description="Disordered" evidence="3">
    <location>
        <begin position="1"/>
        <end position="65"/>
    </location>
</feature>
<dbReference type="HOGENOM" id="CLU_033345_0_0_1"/>
<evidence type="ECO:0000256" key="1">
    <source>
        <dbReference type="PROSITE-ProRule" id="PRU00108"/>
    </source>
</evidence>